<proteinExistence type="inferred from homology"/>
<evidence type="ECO:0000313" key="4">
    <source>
        <dbReference type="EMBL" id="RDW63896.1"/>
    </source>
</evidence>
<dbReference type="Pfam" id="PF00067">
    <property type="entry name" value="p450"/>
    <property type="match status" value="1"/>
</dbReference>
<evidence type="ECO:0000313" key="5">
    <source>
        <dbReference type="Proteomes" id="UP000256328"/>
    </source>
</evidence>
<evidence type="ECO:0000256" key="2">
    <source>
        <dbReference type="PIRSR" id="PIRSR602401-1"/>
    </source>
</evidence>
<dbReference type="EMBL" id="PDLN01000016">
    <property type="protein sequence ID" value="RDW63896.1"/>
    <property type="molecule type" value="Genomic_DNA"/>
</dbReference>
<accession>A0A3D8QPZ7</accession>
<evidence type="ECO:0000256" key="1">
    <source>
        <dbReference type="ARBA" id="ARBA00010617"/>
    </source>
</evidence>
<feature type="transmembrane region" description="Helical" evidence="3">
    <location>
        <begin position="35"/>
        <end position="60"/>
    </location>
</feature>
<comment type="similarity">
    <text evidence="1">Belongs to the cytochrome P450 family.</text>
</comment>
<evidence type="ECO:0008006" key="6">
    <source>
        <dbReference type="Google" id="ProtNLM"/>
    </source>
</evidence>
<dbReference type="InterPro" id="IPR002401">
    <property type="entry name" value="Cyt_P450_E_grp-I"/>
</dbReference>
<keyword evidence="2" id="KW-0408">Iron</keyword>
<gene>
    <name evidence="4" type="ORF">BP5796_10398</name>
</gene>
<keyword evidence="3" id="KW-1133">Transmembrane helix</keyword>
<dbReference type="AlphaFoldDB" id="A0A3D8QPZ7"/>
<dbReference type="PRINTS" id="PR00463">
    <property type="entry name" value="EP450I"/>
</dbReference>
<comment type="cofactor">
    <cofactor evidence="2">
        <name>heme</name>
        <dbReference type="ChEBI" id="CHEBI:30413"/>
    </cofactor>
</comment>
<dbReference type="PANTHER" id="PTHR24305">
    <property type="entry name" value="CYTOCHROME P450"/>
    <property type="match status" value="1"/>
</dbReference>
<keyword evidence="3" id="KW-0472">Membrane</keyword>
<dbReference type="Gene3D" id="1.10.630.10">
    <property type="entry name" value="Cytochrome P450"/>
    <property type="match status" value="1"/>
</dbReference>
<feature type="binding site" description="axial binding residue" evidence="2">
    <location>
        <position position="479"/>
    </location>
    <ligand>
        <name>heme</name>
        <dbReference type="ChEBI" id="CHEBI:30413"/>
    </ligand>
    <ligandPart>
        <name>Fe</name>
        <dbReference type="ChEBI" id="CHEBI:18248"/>
    </ligandPart>
</feature>
<dbReference type="PRINTS" id="PR00385">
    <property type="entry name" value="P450"/>
</dbReference>
<dbReference type="SUPFAM" id="SSF48264">
    <property type="entry name" value="Cytochrome P450"/>
    <property type="match status" value="1"/>
</dbReference>
<dbReference type="PANTHER" id="PTHR24305:SF166">
    <property type="entry name" value="CYTOCHROME P450 12A4, MITOCHONDRIAL-RELATED"/>
    <property type="match status" value="1"/>
</dbReference>
<keyword evidence="2" id="KW-0349">Heme</keyword>
<dbReference type="InterPro" id="IPR001128">
    <property type="entry name" value="Cyt_P450"/>
</dbReference>
<dbReference type="GO" id="GO:0016705">
    <property type="term" value="F:oxidoreductase activity, acting on paired donors, with incorporation or reduction of molecular oxygen"/>
    <property type="evidence" value="ECO:0007669"/>
    <property type="project" value="InterPro"/>
</dbReference>
<name>A0A3D8QPZ7_9HELO</name>
<evidence type="ECO:0000256" key="3">
    <source>
        <dbReference type="SAM" id="Phobius"/>
    </source>
</evidence>
<keyword evidence="3" id="KW-0812">Transmembrane</keyword>
<organism evidence="4 5">
    <name type="scientific">Coleophoma crateriformis</name>
    <dbReference type="NCBI Taxonomy" id="565419"/>
    <lineage>
        <taxon>Eukaryota</taxon>
        <taxon>Fungi</taxon>
        <taxon>Dikarya</taxon>
        <taxon>Ascomycota</taxon>
        <taxon>Pezizomycotina</taxon>
        <taxon>Leotiomycetes</taxon>
        <taxon>Helotiales</taxon>
        <taxon>Dermateaceae</taxon>
        <taxon>Coleophoma</taxon>
    </lineage>
</organism>
<keyword evidence="2" id="KW-0479">Metal-binding</keyword>
<dbReference type="OrthoDB" id="1470350at2759"/>
<dbReference type="GO" id="GO:0020037">
    <property type="term" value="F:heme binding"/>
    <property type="evidence" value="ECO:0007669"/>
    <property type="project" value="InterPro"/>
</dbReference>
<dbReference type="Proteomes" id="UP000256328">
    <property type="component" value="Unassembled WGS sequence"/>
</dbReference>
<dbReference type="GO" id="GO:0004497">
    <property type="term" value="F:monooxygenase activity"/>
    <property type="evidence" value="ECO:0007669"/>
    <property type="project" value="InterPro"/>
</dbReference>
<dbReference type="CDD" id="cd11069">
    <property type="entry name" value="CYP_FUM15-like"/>
    <property type="match status" value="1"/>
</dbReference>
<protein>
    <recommendedName>
        <fullName evidence="6">Cytochrome P450</fullName>
    </recommendedName>
</protein>
<comment type="caution">
    <text evidence="4">The sequence shown here is derived from an EMBL/GenBank/DDBJ whole genome shotgun (WGS) entry which is preliminary data.</text>
</comment>
<reference evidence="4 5" key="1">
    <citation type="journal article" date="2018" name="IMA Fungus">
        <title>IMA Genome-F 9: Draft genome sequence of Annulohypoxylon stygium, Aspergillus mulundensis, Berkeleyomyces basicola (syn. Thielaviopsis basicola), Ceratocystis smalleyi, two Cercospora beticola strains, Coleophoma cylindrospora, Fusarium fracticaudum, Phialophora cf. hyalina, and Morchella septimelata.</title>
        <authorList>
            <person name="Wingfield B.D."/>
            <person name="Bills G.F."/>
            <person name="Dong Y."/>
            <person name="Huang W."/>
            <person name="Nel W.J."/>
            <person name="Swalarsk-Parry B.S."/>
            <person name="Vaghefi N."/>
            <person name="Wilken P.M."/>
            <person name="An Z."/>
            <person name="de Beer Z.W."/>
            <person name="De Vos L."/>
            <person name="Chen L."/>
            <person name="Duong T.A."/>
            <person name="Gao Y."/>
            <person name="Hammerbacher A."/>
            <person name="Kikkert J.R."/>
            <person name="Li Y."/>
            <person name="Li H."/>
            <person name="Li K."/>
            <person name="Li Q."/>
            <person name="Liu X."/>
            <person name="Ma X."/>
            <person name="Naidoo K."/>
            <person name="Pethybridge S.J."/>
            <person name="Sun J."/>
            <person name="Steenkamp E.T."/>
            <person name="van der Nest M.A."/>
            <person name="van Wyk S."/>
            <person name="Wingfield M.J."/>
            <person name="Xiong C."/>
            <person name="Yue Q."/>
            <person name="Zhang X."/>
        </authorList>
    </citation>
    <scope>NUCLEOTIDE SEQUENCE [LARGE SCALE GENOMIC DNA]</scope>
    <source>
        <strain evidence="4 5">BP5796</strain>
    </source>
</reference>
<dbReference type="InterPro" id="IPR036396">
    <property type="entry name" value="Cyt_P450_sf"/>
</dbReference>
<dbReference type="GO" id="GO:0005506">
    <property type="term" value="F:iron ion binding"/>
    <property type="evidence" value="ECO:0007669"/>
    <property type="project" value="InterPro"/>
</dbReference>
<dbReference type="InterPro" id="IPR050121">
    <property type="entry name" value="Cytochrome_P450_monoxygenase"/>
</dbReference>
<sequence length="534" mass="59767">MAKFALVLTLIGVWTLTHFYDPSSSLRSYVKISLLAALVLVPGLLVWNTFVFPLFFSSYLRLPQAKQSKSWKRILTTIQNGSVMLHIVENTPNKGILRALDLFNRETLIVTSPKGIKDLLQNNAYDFEKSPFVKKLLRLVLGDGLVVVEGAEHKMQRKALLPAFSFRHVKELYPLFWSKSNEMVDLIKQDLRQQTSDGTIEISDWATRVALDLIGIAGFGVDFRSLTNPETPLNVAYKNALQPGKSSRFILVLALLTSSKLVRVLPTKKGKDLREGSVFIRKYIRGMLDARSSEKADADNDEDRHKDIISVATKYGNFTTESLIDQAQTFLGAGHDTSAANLTWAIYVCSQPEYKHVQDRLRSEIRSQLPSPASGTEITAEMLDKLPYLEAVCKEVTRLYPAVPLIRRYCVRDSFVDGVAVRKGTSLMVPTWALHRSKELWGDTAKVFNPDRWLEGENAANGGMEGLAYLTFAYGARQCIGKSFATAEFKALLAALVGSFEIEAVDDPKVKIVWGVVAKIRGGYRVRLKNLDAW</sequence>
<keyword evidence="5" id="KW-1185">Reference proteome</keyword>